<name>A0A848LPH8_9BACT</name>
<dbReference type="SUPFAM" id="SSF56112">
    <property type="entry name" value="Protein kinase-like (PK-like)"/>
    <property type="match status" value="1"/>
</dbReference>
<keyword evidence="9" id="KW-0723">Serine/threonine-protein kinase</keyword>
<dbReference type="InterPro" id="IPR017441">
    <property type="entry name" value="Protein_kinase_ATP_BS"/>
</dbReference>
<evidence type="ECO:0000256" key="7">
    <source>
        <dbReference type="SAM" id="MobiDB-lite"/>
    </source>
</evidence>
<evidence type="ECO:0000313" key="10">
    <source>
        <dbReference type="Proteomes" id="UP000518300"/>
    </source>
</evidence>
<gene>
    <name evidence="9" type="ORF">HG543_32995</name>
</gene>
<dbReference type="AlphaFoldDB" id="A0A848LPH8"/>
<evidence type="ECO:0000256" key="5">
    <source>
        <dbReference type="PROSITE-ProRule" id="PRU00339"/>
    </source>
</evidence>
<sequence length="1034" mass="112614">MSTCPDETTLSELLAGGLPAEQRPRVLTHVDGCTDCQRVLAAAAGGESSPGVDGAGASASVSLERGATLSRYVVLERIGSGAMGVVYAAYDPGLDRQVALKVLRPEGHHLEELRLRLLLEAQALARLSHINVVTVHDVGTHDGRVFLAMELVDGVTLAEWLKQPHSWQEVLRVFDEAGRGLAAAHAAGLVHRDFKPANVLLGRDGRVRVTDFGMARPLNREQGAATREESGGAASTPEVLASPLTRTGVVLGTPAYMAPELFDGRRADALSDQFSFCVALHEALHGVRPFDGDSLEAVTRAAREGRVRPPARGLKVPAWVRRAVLRGLRARPEERYPSMEPLLAALAPPPRRTWARVAALTGAACLVGAAGAFTVAQRSEARCAREAEKLDAAWGPARRERVRGAFLATAAPYASLAWEKVAAVLDAHAFQWRTLRTEACMSASESPTSAAWQTAACLDAKLWQLAAVTSVLEKADAQTVRHAQQLVSSLEGLEGCRDAPAVTARPQPPDALRPHVDAARRELADAEALLNAGRYPEGLELTSALLEDLRGLDYKPLEGEVLLTHGHLLARHGKAKEAEDILYKALWAAEAGRDDETVARAWSRLLWVVGELLSRAADAERIIHHARAAVERLGRERFPAIAADFHLWHTSLLLQQGKYAQAEAEITQGLELARGVFEPEGLRTAEFLQMLARVRFRMRKYSEALALHGQALELRERHLGPHHPELIPSLNGVAVASKFLGQMEDSIAVLRRAISIHEASGAPANSTVADPLLNLGNMLRVQGQLDEAREAMERALTAYERVHGLDHPETALALANLGLLASESDRIDEALELHQRSLHHFERSLGADSQRSAVVRLFRATAYIRVKRYEDARRDILHARALVDKHLGPESGMAAMVLWRQAELALRRGQPAEALANCHRAAELHARVQGPDAMDLARDHSCLAEAHLMLGAPEKAVPLAERARERLSGSSGERRDAGWAAFVLARALWALKPPDRARAVALAEEARTRLMGLGVRARPERERVEAWLRQEGPR</sequence>
<dbReference type="CDD" id="cd14014">
    <property type="entry name" value="STKc_PknB_like"/>
    <property type="match status" value="1"/>
</dbReference>
<evidence type="ECO:0000256" key="2">
    <source>
        <dbReference type="ARBA" id="ARBA00022741"/>
    </source>
</evidence>
<dbReference type="InterPro" id="IPR008271">
    <property type="entry name" value="Ser/Thr_kinase_AS"/>
</dbReference>
<evidence type="ECO:0000256" key="1">
    <source>
        <dbReference type="ARBA" id="ARBA00022679"/>
    </source>
</evidence>
<dbReference type="SMART" id="SM00028">
    <property type="entry name" value="TPR"/>
    <property type="match status" value="7"/>
</dbReference>
<dbReference type="GO" id="GO:0004674">
    <property type="term" value="F:protein serine/threonine kinase activity"/>
    <property type="evidence" value="ECO:0007669"/>
    <property type="project" value="UniProtKB-KW"/>
</dbReference>
<evidence type="ECO:0000259" key="8">
    <source>
        <dbReference type="PROSITE" id="PS50011"/>
    </source>
</evidence>
<keyword evidence="4 6" id="KW-0067">ATP-binding</keyword>
<keyword evidence="5" id="KW-0802">TPR repeat</keyword>
<dbReference type="PROSITE" id="PS00107">
    <property type="entry name" value="PROTEIN_KINASE_ATP"/>
    <property type="match status" value="1"/>
</dbReference>
<dbReference type="Gene3D" id="1.10.510.10">
    <property type="entry name" value="Transferase(Phosphotransferase) domain 1"/>
    <property type="match status" value="1"/>
</dbReference>
<keyword evidence="3 9" id="KW-0418">Kinase</keyword>
<keyword evidence="2 6" id="KW-0547">Nucleotide-binding</keyword>
<feature type="binding site" evidence="6">
    <location>
        <position position="101"/>
    </location>
    <ligand>
        <name>ATP</name>
        <dbReference type="ChEBI" id="CHEBI:30616"/>
    </ligand>
</feature>
<accession>A0A848LPH8</accession>
<dbReference type="Pfam" id="PF00069">
    <property type="entry name" value="Pkinase"/>
    <property type="match status" value="1"/>
</dbReference>
<dbReference type="PANTHER" id="PTHR43289:SF6">
    <property type="entry name" value="SERINE_THREONINE-PROTEIN KINASE NEKL-3"/>
    <property type="match status" value="1"/>
</dbReference>
<feature type="repeat" description="TPR" evidence="5">
    <location>
        <begin position="769"/>
        <end position="802"/>
    </location>
</feature>
<dbReference type="Gene3D" id="1.25.40.10">
    <property type="entry name" value="Tetratricopeptide repeat domain"/>
    <property type="match status" value="3"/>
</dbReference>
<dbReference type="PROSITE" id="PS50005">
    <property type="entry name" value="TPR"/>
    <property type="match status" value="2"/>
</dbReference>
<proteinExistence type="predicted"/>
<dbReference type="InterPro" id="IPR011990">
    <property type="entry name" value="TPR-like_helical_dom_sf"/>
</dbReference>
<dbReference type="InterPro" id="IPR000719">
    <property type="entry name" value="Prot_kinase_dom"/>
</dbReference>
<dbReference type="Gene3D" id="3.30.200.20">
    <property type="entry name" value="Phosphorylase Kinase, domain 1"/>
    <property type="match status" value="1"/>
</dbReference>
<dbReference type="InterPro" id="IPR019734">
    <property type="entry name" value="TPR_rpt"/>
</dbReference>
<organism evidence="9 10">
    <name type="scientific">Pyxidicoccus fallax</name>
    <dbReference type="NCBI Taxonomy" id="394095"/>
    <lineage>
        <taxon>Bacteria</taxon>
        <taxon>Pseudomonadati</taxon>
        <taxon>Myxococcota</taxon>
        <taxon>Myxococcia</taxon>
        <taxon>Myxococcales</taxon>
        <taxon>Cystobacterineae</taxon>
        <taxon>Myxococcaceae</taxon>
        <taxon>Pyxidicoccus</taxon>
    </lineage>
</organism>
<dbReference type="RefSeq" id="WP_169348899.1">
    <property type="nucleotide sequence ID" value="NZ_JABBJJ010000197.1"/>
</dbReference>
<protein>
    <submittedName>
        <fullName evidence="9">Serine/threonine protein kinase</fullName>
    </submittedName>
</protein>
<dbReference type="PROSITE" id="PS00108">
    <property type="entry name" value="PROTEIN_KINASE_ST"/>
    <property type="match status" value="1"/>
</dbReference>
<dbReference type="PANTHER" id="PTHR43289">
    <property type="entry name" value="MITOGEN-ACTIVATED PROTEIN KINASE KINASE KINASE 20-RELATED"/>
    <property type="match status" value="1"/>
</dbReference>
<feature type="region of interest" description="Disordered" evidence="7">
    <location>
        <begin position="218"/>
        <end position="237"/>
    </location>
</feature>
<feature type="repeat" description="TPR" evidence="5">
    <location>
        <begin position="685"/>
        <end position="718"/>
    </location>
</feature>
<evidence type="ECO:0000256" key="6">
    <source>
        <dbReference type="PROSITE-ProRule" id="PRU10141"/>
    </source>
</evidence>
<keyword evidence="1" id="KW-0808">Transferase</keyword>
<dbReference type="EMBL" id="JABBJJ010000197">
    <property type="protein sequence ID" value="NMO19656.1"/>
    <property type="molecule type" value="Genomic_DNA"/>
</dbReference>
<dbReference type="GO" id="GO:0005524">
    <property type="term" value="F:ATP binding"/>
    <property type="evidence" value="ECO:0007669"/>
    <property type="project" value="UniProtKB-UniRule"/>
</dbReference>
<dbReference type="Pfam" id="PF13424">
    <property type="entry name" value="TPR_12"/>
    <property type="match status" value="3"/>
</dbReference>
<comment type="caution">
    <text evidence="9">The sequence shown here is derived from an EMBL/GenBank/DDBJ whole genome shotgun (WGS) entry which is preliminary data.</text>
</comment>
<keyword evidence="10" id="KW-1185">Reference proteome</keyword>
<dbReference type="Proteomes" id="UP000518300">
    <property type="component" value="Unassembled WGS sequence"/>
</dbReference>
<dbReference type="SUPFAM" id="SSF48452">
    <property type="entry name" value="TPR-like"/>
    <property type="match status" value="3"/>
</dbReference>
<evidence type="ECO:0000256" key="4">
    <source>
        <dbReference type="ARBA" id="ARBA00022840"/>
    </source>
</evidence>
<dbReference type="PROSITE" id="PS50011">
    <property type="entry name" value="PROTEIN_KINASE_DOM"/>
    <property type="match status" value="1"/>
</dbReference>
<feature type="domain" description="Protein kinase" evidence="8">
    <location>
        <begin position="72"/>
        <end position="355"/>
    </location>
</feature>
<reference evidence="9 10" key="1">
    <citation type="submission" date="2020-04" db="EMBL/GenBank/DDBJ databases">
        <title>Draft genome of Pyxidicoccus fallax type strain.</title>
        <authorList>
            <person name="Whitworth D.E."/>
        </authorList>
    </citation>
    <scope>NUCLEOTIDE SEQUENCE [LARGE SCALE GENOMIC DNA]</scope>
    <source>
        <strain evidence="9 10">DSM 14698</strain>
    </source>
</reference>
<evidence type="ECO:0000256" key="3">
    <source>
        <dbReference type="ARBA" id="ARBA00022777"/>
    </source>
</evidence>
<dbReference type="InterPro" id="IPR011009">
    <property type="entry name" value="Kinase-like_dom_sf"/>
</dbReference>
<evidence type="ECO:0000313" key="9">
    <source>
        <dbReference type="EMBL" id="NMO19656.1"/>
    </source>
</evidence>